<keyword evidence="1 4" id="KW-0489">Methyltransferase</keyword>
<evidence type="ECO:0000256" key="2">
    <source>
        <dbReference type="ARBA" id="ARBA00022679"/>
    </source>
</evidence>
<keyword evidence="5" id="KW-1185">Reference proteome</keyword>
<proteinExistence type="predicted"/>
<dbReference type="Proteomes" id="UP000440041">
    <property type="component" value="Unassembled WGS sequence"/>
</dbReference>
<dbReference type="PROSITE" id="PS51682">
    <property type="entry name" value="SAM_OMT_I"/>
    <property type="match status" value="1"/>
</dbReference>
<dbReference type="PANTHER" id="PTHR10509">
    <property type="entry name" value="O-METHYLTRANSFERASE-RELATED"/>
    <property type="match status" value="1"/>
</dbReference>
<dbReference type="EMBL" id="WBSO01000001">
    <property type="protein sequence ID" value="KAB8301726.1"/>
    <property type="molecule type" value="Genomic_DNA"/>
</dbReference>
<dbReference type="Gene3D" id="3.40.50.150">
    <property type="entry name" value="Vaccinia Virus protein VP39"/>
    <property type="match status" value="1"/>
</dbReference>
<dbReference type="AlphaFoldDB" id="A0A6A2VB51"/>
<keyword evidence="2 4" id="KW-0808">Transferase</keyword>
<dbReference type="RefSeq" id="WP_152354758.1">
    <property type="nucleotide sequence ID" value="NZ_JBHLXF010000037.1"/>
</dbReference>
<sequence>MEHTPQSSLTAIWTNVEDHALKRQSTGLAQARARATEAGAPQGSAAQAELLRVLEHMVGATSVIVVGTGAVVETYQLLDGLDGHGLLTAVDSSAQGIAMIRSLLRELSDSTQATLRAVSAPARVFLPRLNAADYDFIVVTGDTDNYRATYDQAFRLLSKGGIIAFTDMLPFAEQSGETSDDQAAAVDAGKADAMRQLLADVEDDERFDCTLTPNGMGLLLAVKR</sequence>
<keyword evidence="3" id="KW-0949">S-adenosyl-L-methionine</keyword>
<dbReference type="GO" id="GO:0032259">
    <property type="term" value="P:methylation"/>
    <property type="evidence" value="ECO:0007669"/>
    <property type="project" value="UniProtKB-KW"/>
</dbReference>
<dbReference type="Pfam" id="PF01596">
    <property type="entry name" value="Methyltransf_3"/>
    <property type="match status" value="1"/>
</dbReference>
<gene>
    <name evidence="4" type="ORF">DSM100238_0045</name>
</gene>
<dbReference type="SUPFAM" id="SSF53335">
    <property type="entry name" value="S-adenosyl-L-methionine-dependent methyltransferases"/>
    <property type="match status" value="1"/>
</dbReference>
<organism evidence="4 5">
    <name type="scientific">Bifidobacterium apri</name>
    <dbReference type="NCBI Taxonomy" id="1769423"/>
    <lineage>
        <taxon>Bacteria</taxon>
        <taxon>Bacillati</taxon>
        <taxon>Actinomycetota</taxon>
        <taxon>Actinomycetes</taxon>
        <taxon>Bifidobacteriales</taxon>
        <taxon>Bifidobacteriaceae</taxon>
        <taxon>Bifidobacterium</taxon>
    </lineage>
</organism>
<accession>A0A6A2VB51</accession>
<evidence type="ECO:0000256" key="1">
    <source>
        <dbReference type="ARBA" id="ARBA00022603"/>
    </source>
</evidence>
<name>A0A6A2VB51_9BIFI</name>
<reference evidence="4 5" key="1">
    <citation type="submission" date="2019-09" db="EMBL/GenBank/DDBJ databases">
        <title>Characterization of the phylogenetic diversity of two novel species belonging to the genus Bifidobacterium: Bifidobacterium cebidarum sp. nov. and Bifidobacterium leontopitheci sp. nov.</title>
        <authorList>
            <person name="Lugli G.A."/>
            <person name="Duranti S."/>
            <person name="Milani C."/>
            <person name="Turroni F."/>
            <person name="Ventura M."/>
        </authorList>
    </citation>
    <scope>NUCLEOTIDE SEQUENCE [LARGE SCALE GENOMIC DNA]</scope>
    <source>
        <strain evidence="4 5">DSM 100238</strain>
    </source>
</reference>
<dbReference type="GO" id="GO:0008171">
    <property type="term" value="F:O-methyltransferase activity"/>
    <property type="evidence" value="ECO:0007669"/>
    <property type="project" value="InterPro"/>
</dbReference>
<comment type="caution">
    <text evidence="4">The sequence shown here is derived from an EMBL/GenBank/DDBJ whole genome shotgun (WGS) entry which is preliminary data.</text>
</comment>
<evidence type="ECO:0000256" key="3">
    <source>
        <dbReference type="ARBA" id="ARBA00022691"/>
    </source>
</evidence>
<evidence type="ECO:0000313" key="4">
    <source>
        <dbReference type="EMBL" id="KAB8301726.1"/>
    </source>
</evidence>
<dbReference type="InterPro" id="IPR029063">
    <property type="entry name" value="SAM-dependent_MTases_sf"/>
</dbReference>
<evidence type="ECO:0000313" key="5">
    <source>
        <dbReference type="Proteomes" id="UP000440041"/>
    </source>
</evidence>
<dbReference type="InterPro" id="IPR002935">
    <property type="entry name" value="SAM_O-MeTrfase"/>
</dbReference>
<dbReference type="OrthoDB" id="4774874at2"/>
<dbReference type="PANTHER" id="PTHR10509:SF85">
    <property type="entry name" value="O-METHYLTRANSFERASE RV1220C-RELATED"/>
    <property type="match status" value="1"/>
</dbReference>
<dbReference type="InterPro" id="IPR050362">
    <property type="entry name" value="Cation-dep_OMT"/>
</dbReference>
<protein>
    <submittedName>
        <fullName evidence="4">Methyltransferase</fullName>
    </submittedName>
</protein>
<dbReference type="GO" id="GO:0008757">
    <property type="term" value="F:S-adenosylmethionine-dependent methyltransferase activity"/>
    <property type="evidence" value="ECO:0007669"/>
    <property type="project" value="TreeGrafter"/>
</dbReference>